<dbReference type="EMBL" id="KF594185">
    <property type="protein sequence ID" value="AIE38428.1"/>
    <property type="molecule type" value="Genomic_DNA"/>
</dbReference>
<dbReference type="EMBL" id="KF594189">
    <property type="protein sequence ID" value="AIE38600.1"/>
    <property type="molecule type" value="Genomic_DNA"/>
</dbReference>
<dbReference type="EMBL" id="KF594186">
    <property type="protein sequence ID" value="AIE38471.1"/>
    <property type="molecule type" value="Genomic_DNA"/>
</dbReference>
<dbReference type="EMBL" id="KF594193">
    <property type="protein sequence ID" value="AIE38772.1"/>
    <property type="molecule type" value="Genomic_DNA"/>
</dbReference>
<dbReference type="EMBL" id="KF594191">
    <property type="protein sequence ID" value="AIE38686.1"/>
    <property type="molecule type" value="Genomic_DNA"/>
</dbReference>
<accession>A0A075EHI5</accession>
<evidence type="ECO:0000313" key="5">
    <source>
        <dbReference type="EMBL" id="AIE38557.1"/>
    </source>
</evidence>
<organism evidence="10">
    <name type="scientific">Siphovirus contig89</name>
    <dbReference type="NCBI Taxonomy" id="1518022"/>
    <lineage>
        <taxon>Viruses</taxon>
        <taxon>Duplodnaviria</taxon>
        <taxon>Heunggongvirae</taxon>
        <taxon>Uroviricota</taxon>
        <taxon>Caudoviricetes</taxon>
    </lineage>
</organism>
<evidence type="ECO:0000313" key="11">
    <source>
        <dbReference type="EMBL" id="AIE38815.1"/>
    </source>
</evidence>
<evidence type="ECO:0000313" key="7">
    <source>
        <dbReference type="EMBL" id="AIE38643.1"/>
    </source>
</evidence>
<dbReference type="EMBL" id="KF594192">
    <property type="protein sequence ID" value="AIE38729.1"/>
    <property type="molecule type" value="Genomic_DNA"/>
</dbReference>
<evidence type="ECO:0000313" key="8">
    <source>
        <dbReference type="EMBL" id="AIE38686.1"/>
    </source>
</evidence>
<dbReference type="EMBL" id="KF594190">
    <property type="protein sequence ID" value="AIE38643.1"/>
    <property type="molecule type" value="Genomic_DNA"/>
</dbReference>
<evidence type="ECO:0000313" key="6">
    <source>
        <dbReference type="EMBL" id="AIE38600.1"/>
    </source>
</evidence>
<evidence type="ECO:0000313" key="2">
    <source>
        <dbReference type="EMBL" id="AIE38428.1"/>
    </source>
</evidence>
<dbReference type="EMBL" id="KF594187">
    <property type="protein sequence ID" value="AIE38514.1"/>
    <property type="molecule type" value="Genomic_DNA"/>
</dbReference>
<sequence>MILVRSVSSICASLDLERGPLGSEYDDQVRYPLIVVRIVLEDEAARQAFLDPGYESALVVTFEHGVYPRIKNYTHGWPGRRMCRYS</sequence>
<proteinExistence type="predicted"/>
<evidence type="ECO:0000313" key="10">
    <source>
        <dbReference type="EMBL" id="AIE38772.1"/>
    </source>
</evidence>
<evidence type="ECO:0000313" key="1">
    <source>
        <dbReference type="EMBL" id="AIE38385.1"/>
    </source>
</evidence>
<dbReference type="EMBL" id="KF594194">
    <property type="protein sequence ID" value="AIE38815.1"/>
    <property type="molecule type" value="Genomic_DNA"/>
</dbReference>
<dbReference type="EMBL" id="KF594184">
    <property type="protein sequence ID" value="AIE38385.1"/>
    <property type="molecule type" value="Genomic_DNA"/>
</dbReference>
<dbReference type="EMBL" id="KF594188">
    <property type="protein sequence ID" value="AIE38557.1"/>
    <property type="molecule type" value="Genomic_DNA"/>
</dbReference>
<name>A0A075EHI5_9CAUD</name>
<evidence type="ECO:0000313" key="9">
    <source>
        <dbReference type="EMBL" id="AIE38729.1"/>
    </source>
</evidence>
<reference evidence="10" key="1">
    <citation type="journal article" date="2014" name="ISME J.">
        <title>Human oral viruses are personal, persistent and gender-consistent.</title>
        <authorList>
            <person name="Abeles S.R."/>
            <person name="Robles-Sikisaka R."/>
            <person name="Ly M."/>
            <person name="Lum A.G."/>
            <person name="Salzman J."/>
            <person name="Boehm T.K."/>
            <person name="Pride D.T."/>
        </authorList>
    </citation>
    <scope>NUCLEOTIDE SEQUENCE</scope>
    <source>
        <strain evidence="8">Day14AM</strain>
        <strain evidence="1">Day1AM</strain>
        <strain evidence="2">Day1Noon</strain>
        <strain evidence="3">Day1PM</strain>
        <strain evidence="4">Day2AM</strain>
        <strain evidence="9">Day30AM</strain>
        <strain evidence="10">Day30Noon</strain>
        <strain evidence="5">Day4AM</strain>
        <strain evidence="11">Day60AM</strain>
        <strain evidence="6">Day7AM</strain>
        <strain evidence="7">Day7Noon</strain>
    </source>
</reference>
<protein>
    <submittedName>
        <fullName evidence="10">Uncharacterized protein</fullName>
    </submittedName>
</protein>
<evidence type="ECO:0000313" key="3">
    <source>
        <dbReference type="EMBL" id="AIE38471.1"/>
    </source>
</evidence>
<evidence type="ECO:0000313" key="4">
    <source>
        <dbReference type="EMBL" id="AIE38514.1"/>
    </source>
</evidence>